<dbReference type="AlphaFoldDB" id="A0A8H3SC27"/>
<feature type="transmembrane region" description="Helical" evidence="2">
    <location>
        <begin position="71"/>
        <end position="92"/>
    </location>
</feature>
<evidence type="ECO:0000313" key="4">
    <source>
        <dbReference type="Proteomes" id="UP000465221"/>
    </source>
</evidence>
<evidence type="ECO:0000256" key="2">
    <source>
        <dbReference type="SAM" id="Phobius"/>
    </source>
</evidence>
<name>A0A8H3SC27_9EURO</name>
<sequence length="214" mass="22827">MPWKNMSFEGVRLPIVLYFVGGKVALGTRAVQVLSVFSNIGLGNVCACIVFQILLRAFNSAIASDLSRLEWVWRLLLGIGIVLAALTLYAGLTIGETAQYKQSQSLRVESHSPSDIAYYGINLNQSIILSRIRYSTSATPSEKLWKLAIGNLIVQSAKTPDEDRTISPVSTLESSSLTASAASDNNAGVVSLTVFSTPPGPESVPPAHTPPPPG</sequence>
<organism evidence="3 4">
    <name type="scientific">Aspergillus udagawae</name>
    <dbReference type="NCBI Taxonomy" id="91492"/>
    <lineage>
        <taxon>Eukaryota</taxon>
        <taxon>Fungi</taxon>
        <taxon>Dikarya</taxon>
        <taxon>Ascomycota</taxon>
        <taxon>Pezizomycotina</taxon>
        <taxon>Eurotiomycetes</taxon>
        <taxon>Eurotiomycetidae</taxon>
        <taxon>Eurotiales</taxon>
        <taxon>Aspergillaceae</taxon>
        <taxon>Aspergillus</taxon>
        <taxon>Aspergillus subgen. Fumigati</taxon>
    </lineage>
</organism>
<dbReference type="InterPro" id="IPR036259">
    <property type="entry name" value="MFS_trans_sf"/>
</dbReference>
<comment type="caution">
    <text evidence="3">The sequence shown here is derived from an EMBL/GenBank/DDBJ whole genome shotgun (WGS) entry which is preliminary data.</text>
</comment>
<dbReference type="EMBL" id="BLKC01000127">
    <property type="protein sequence ID" value="GFF55721.1"/>
    <property type="molecule type" value="Genomic_DNA"/>
</dbReference>
<feature type="region of interest" description="Disordered" evidence="1">
    <location>
        <begin position="191"/>
        <end position="214"/>
    </location>
</feature>
<keyword evidence="2" id="KW-0812">Transmembrane</keyword>
<feature type="transmembrane region" description="Helical" evidence="2">
    <location>
        <begin position="12"/>
        <end position="31"/>
    </location>
</feature>
<gene>
    <name evidence="3" type="ORF">IFM46972_10336</name>
</gene>
<keyword evidence="2" id="KW-0472">Membrane</keyword>
<keyword evidence="2" id="KW-1133">Transmembrane helix</keyword>
<feature type="compositionally biased region" description="Pro residues" evidence="1">
    <location>
        <begin position="198"/>
        <end position="214"/>
    </location>
</feature>
<dbReference type="Gene3D" id="1.20.1250.20">
    <property type="entry name" value="MFS general substrate transporter like domains"/>
    <property type="match status" value="1"/>
</dbReference>
<reference evidence="3 4" key="1">
    <citation type="submission" date="2020-01" db="EMBL/GenBank/DDBJ databases">
        <title>Draft genome sequence of Aspergillus udagawae IFM 46972.</title>
        <authorList>
            <person name="Takahashi H."/>
            <person name="Yaguchi T."/>
        </authorList>
    </citation>
    <scope>NUCLEOTIDE SEQUENCE [LARGE SCALE GENOMIC DNA]</scope>
    <source>
        <strain evidence="3 4">IFM 46972</strain>
    </source>
</reference>
<proteinExistence type="predicted"/>
<evidence type="ECO:0000313" key="3">
    <source>
        <dbReference type="EMBL" id="GFF55721.1"/>
    </source>
</evidence>
<dbReference type="Proteomes" id="UP000465221">
    <property type="component" value="Unassembled WGS sequence"/>
</dbReference>
<protein>
    <submittedName>
        <fullName evidence="3">Putative inorganic phosphate transporter C23D3.12</fullName>
    </submittedName>
</protein>
<evidence type="ECO:0000256" key="1">
    <source>
        <dbReference type="SAM" id="MobiDB-lite"/>
    </source>
</evidence>
<accession>A0A8H3SC27</accession>
<feature type="transmembrane region" description="Helical" evidence="2">
    <location>
        <begin position="37"/>
        <end position="59"/>
    </location>
</feature>